<feature type="non-terminal residue" evidence="1">
    <location>
        <position position="1"/>
    </location>
</feature>
<accession>A0A381SPH8</accession>
<organism evidence="1">
    <name type="scientific">marine metagenome</name>
    <dbReference type="NCBI Taxonomy" id="408172"/>
    <lineage>
        <taxon>unclassified sequences</taxon>
        <taxon>metagenomes</taxon>
        <taxon>ecological metagenomes</taxon>
    </lineage>
</organism>
<dbReference type="AlphaFoldDB" id="A0A381SPH8"/>
<dbReference type="Pfam" id="PF11199">
    <property type="entry name" value="DUF2891"/>
    <property type="match status" value="1"/>
</dbReference>
<sequence length="375" mass="42837">VFVFIGGCSTPEREAASLLKLLPQVSPPVLDEARAVELVKLSLNCVEREFPYKIGYRFDSEEWIKPHYEVTPSFYGCWDWHSAVHGHWTMTKILKMFPNISVGDSIRTKLRNNLSAEKLEAEFRFFTDNEFTKGFERTYGWAWLMRLYSELSTWDDPEGQRWAENMQPLVELLSKKTVEYLKVLSSPLRPGTHSNSAFSFSLMYDYAKTVGDTALLGSIKHFSEQYFASDRDCPTAYEPSGTDFLSPCLSEAESMSKTMERDAFPAWLSTFLPPMVDDRFAPLRTPPVVLDPEDPGIGHLIGLMFHRAWAMNQLASVLPESDTRRELFLRLAAIHAREGYNIMFDSGYGGEHWLATFAVYMMSEYSRLNDTAQAG</sequence>
<dbReference type="EMBL" id="UINC01003315">
    <property type="protein sequence ID" value="SVA05231.1"/>
    <property type="molecule type" value="Genomic_DNA"/>
</dbReference>
<reference evidence="1" key="1">
    <citation type="submission" date="2018-05" db="EMBL/GenBank/DDBJ databases">
        <authorList>
            <person name="Lanie J.A."/>
            <person name="Ng W.-L."/>
            <person name="Kazmierczak K.M."/>
            <person name="Andrzejewski T.M."/>
            <person name="Davidsen T.M."/>
            <person name="Wayne K.J."/>
            <person name="Tettelin H."/>
            <person name="Glass J.I."/>
            <person name="Rusch D."/>
            <person name="Podicherti R."/>
            <person name="Tsui H.-C.T."/>
            <person name="Winkler M.E."/>
        </authorList>
    </citation>
    <scope>NUCLEOTIDE SEQUENCE</scope>
</reference>
<protein>
    <recommendedName>
        <fullName evidence="2">DUF2891 domain-containing protein</fullName>
    </recommendedName>
</protein>
<proteinExistence type="predicted"/>
<evidence type="ECO:0000313" key="1">
    <source>
        <dbReference type="EMBL" id="SVA05231.1"/>
    </source>
</evidence>
<gene>
    <name evidence="1" type="ORF">METZ01_LOCUS58085</name>
</gene>
<evidence type="ECO:0008006" key="2">
    <source>
        <dbReference type="Google" id="ProtNLM"/>
    </source>
</evidence>
<name>A0A381SPH8_9ZZZZ</name>
<dbReference type="InterPro" id="IPR021365">
    <property type="entry name" value="DUF2891"/>
</dbReference>